<geneLocation type="plasmid" evidence="1">
    <name>pFRL3</name>
</geneLocation>
<name>V9Z2K5_9ACTN</name>
<gene>
    <name evidence="1" type="ORF">pFRL3_15c</name>
</gene>
<proteinExistence type="predicted"/>
<protein>
    <submittedName>
        <fullName evidence="1">Uncharacterized protein</fullName>
    </submittedName>
</protein>
<keyword evidence="1" id="KW-0614">Plasmid</keyword>
<evidence type="ECO:0000313" key="1">
    <source>
        <dbReference type="EMBL" id="AHE38792.1"/>
    </source>
</evidence>
<accession>V9Z2K5</accession>
<dbReference type="EMBL" id="KF602048">
    <property type="protein sequence ID" value="AHE38792.1"/>
    <property type="molecule type" value="Genomic_DNA"/>
</dbReference>
<dbReference type="RefSeq" id="WP_024126174.1">
    <property type="nucleotide sequence ID" value="NC_023283.1"/>
</dbReference>
<reference evidence="1" key="1">
    <citation type="submission" date="2013-09" db="EMBL/GenBank/DDBJ databases">
        <title>Complete nucleotide sequence of Streptomyces linear plasmid pFRL3.</title>
        <authorList>
            <person name="Chen Z."/>
            <person name="Fang P."/>
            <person name="Qin Z."/>
        </authorList>
    </citation>
    <scope>NUCLEOTIDE SEQUENCE</scope>
    <source>
        <plasmid evidence="1">pFRL3</plasmid>
    </source>
</reference>
<sequence length="135" mass="14809">MTHPTVTRPAPAPQRAETFRERIAGAVWNDLIRFGRLVRNGDGNGSTFRWAGRPYTLRHPVSATGRLARRWVVAPVGDTGVPPFASGLAWTGGTRRAAVMAMVRYAHGRPCPHETNTGQDTCANCDAYDAYERDS</sequence>
<organism evidence="1">
    <name type="scientific">Streptomyces sp. FR1</name>
    <dbReference type="NCBI Taxonomy" id="349971"/>
    <lineage>
        <taxon>Bacteria</taxon>
        <taxon>Bacillati</taxon>
        <taxon>Actinomycetota</taxon>
        <taxon>Actinomycetes</taxon>
        <taxon>Kitasatosporales</taxon>
        <taxon>Streptomycetaceae</taxon>
        <taxon>Streptomyces</taxon>
    </lineage>
</organism>
<dbReference type="AlphaFoldDB" id="V9Z2K5"/>